<gene>
    <name evidence="1" type="ORF">Tsubulata_039668</name>
</gene>
<reference evidence="1" key="1">
    <citation type="submission" date="2022-02" db="EMBL/GenBank/DDBJ databases">
        <authorList>
            <person name="Henning P.M."/>
            <person name="McCubbin A.G."/>
            <person name="Shore J.S."/>
        </authorList>
    </citation>
    <scope>NUCLEOTIDE SEQUENCE</scope>
    <source>
        <strain evidence="1">F60SS</strain>
        <tissue evidence="1">Leaves</tissue>
    </source>
</reference>
<dbReference type="Pfam" id="PF21737">
    <property type="entry name" value="DUF6865"/>
    <property type="match status" value="1"/>
</dbReference>
<dbReference type="AlphaFoldDB" id="A0A9Q0FID5"/>
<sequence>MCSGLSDIRDLEMSFLAAVKDGEVNASLLLILFVERLLMIPGRFFSCVLTDMKHVGIFCASSTQSCVQSLERKIFFQIAGNILLFMDIRVPSEEVSQEKARELLIAISYSEPDKLIKPDAVTATANCANGVLAVNGDGDEKHRSELISISYTESPDTKMSAATFGNHEA</sequence>
<dbReference type="InterPro" id="IPR049198">
    <property type="entry name" value="DUF6865"/>
</dbReference>
<dbReference type="OrthoDB" id="632588at2759"/>
<reference evidence="1" key="2">
    <citation type="journal article" date="2023" name="Plants (Basel)">
        <title>Annotation of the Turnera subulata (Passifloraceae) Draft Genome Reveals the S-Locus Evolved after the Divergence of Turneroideae from Passifloroideae in a Stepwise Manner.</title>
        <authorList>
            <person name="Henning P.M."/>
            <person name="Roalson E.H."/>
            <person name="Mir W."/>
            <person name="McCubbin A.G."/>
            <person name="Shore J.S."/>
        </authorList>
    </citation>
    <scope>NUCLEOTIDE SEQUENCE</scope>
    <source>
        <strain evidence="1">F60SS</strain>
    </source>
</reference>
<keyword evidence="2" id="KW-1185">Reference proteome</keyword>
<protein>
    <submittedName>
        <fullName evidence="1">Uncharacterized protein</fullName>
    </submittedName>
</protein>
<evidence type="ECO:0000313" key="2">
    <source>
        <dbReference type="Proteomes" id="UP001141552"/>
    </source>
</evidence>
<proteinExistence type="predicted"/>
<dbReference type="EMBL" id="JAKUCV010005412">
    <property type="protein sequence ID" value="KAJ4831309.1"/>
    <property type="molecule type" value="Genomic_DNA"/>
</dbReference>
<name>A0A9Q0FID5_9ROSI</name>
<comment type="caution">
    <text evidence="1">The sequence shown here is derived from an EMBL/GenBank/DDBJ whole genome shotgun (WGS) entry which is preliminary data.</text>
</comment>
<evidence type="ECO:0000313" key="1">
    <source>
        <dbReference type="EMBL" id="KAJ4831309.1"/>
    </source>
</evidence>
<dbReference type="Proteomes" id="UP001141552">
    <property type="component" value="Unassembled WGS sequence"/>
</dbReference>
<accession>A0A9Q0FID5</accession>
<organism evidence="1 2">
    <name type="scientific">Turnera subulata</name>
    <dbReference type="NCBI Taxonomy" id="218843"/>
    <lineage>
        <taxon>Eukaryota</taxon>
        <taxon>Viridiplantae</taxon>
        <taxon>Streptophyta</taxon>
        <taxon>Embryophyta</taxon>
        <taxon>Tracheophyta</taxon>
        <taxon>Spermatophyta</taxon>
        <taxon>Magnoliopsida</taxon>
        <taxon>eudicotyledons</taxon>
        <taxon>Gunneridae</taxon>
        <taxon>Pentapetalae</taxon>
        <taxon>rosids</taxon>
        <taxon>fabids</taxon>
        <taxon>Malpighiales</taxon>
        <taxon>Passifloraceae</taxon>
        <taxon>Turnera</taxon>
    </lineage>
</organism>
<dbReference type="PANTHER" id="PTHR35282">
    <property type="entry name" value="F5D14.24 PROTEIN"/>
    <property type="match status" value="1"/>
</dbReference>
<dbReference type="PANTHER" id="PTHR35282:SF11">
    <property type="entry name" value="EG5651"/>
    <property type="match status" value="1"/>
</dbReference>